<evidence type="ECO:0000313" key="3">
    <source>
        <dbReference type="Proteomes" id="UP000265618"/>
    </source>
</evidence>
<keyword evidence="3" id="KW-1185">Reference proteome</keyword>
<protein>
    <submittedName>
        <fullName evidence="2">Uncharacterized protein</fullName>
    </submittedName>
</protein>
<evidence type="ECO:0000256" key="1">
    <source>
        <dbReference type="SAM" id="MobiDB-lite"/>
    </source>
</evidence>
<feature type="region of interest" description="Disordered" evidence="1">
    <location>
        <begin position="1"/>
        <end position="102"/>
    </location>
</feature>
<proteinExistence type="predicted"/>
<dbReference type="EMBL" id="BDIP01007069">
    <property type="protein sequence ID" value="GIQ91049.1"/>
    <property type="molecule type" value="Genomic_DNA"/>
</dbReference>
<organism evidence="2 3">
    <name type="scientific">Kipferlia bialata</name>
    <dbReference type="NCBI Taxonomy" id="797122"/>
    <lineage>
        <taxon>Eukaryota</taxon>
        <taxon>Metamonada</taxon>
        <taxon>Carpediemonas-like organisms</taxon>
        <taxon>Kipferlia</taxon>
    </lineage>
</organism>
<gene>
    <name evidence="2" type="ORF">KIPB_014113</name>
</gene>
<evidence type="ECO:0000313" key="2">
    <source>
        <dbReference type="EMBL" id="GIQ91049.1"/>
    </source>
</evidence>
<name>A0A9K3GPC6_9EUKA</name>
<reference evidence="2 3" key="1">
    <citation type="journal article" date="2018" name="PLoS ONE">
        <title>The draft genome of Kipferlia bialata reveals reductive genome evolution in fornicate parasites.</title>
        <authorList>
            <person name="Tanifuji G."/>
            <person name="Takabayashi S."/>
            <person name="Kume K."/>
            <person name="Takagi M."/>
            <person name="Nakayama T."/>
            <person name="Kamikawa R."/>
            <person name="Inagaki Y."/>
            <person name="Hashimoto T."/>
        </authorList>
    </citation>
    <scope>NUCLEOTIDE SEQUENCE [LARGE SCALE GENOMIC DNA]</scope>
    <source>
        <strain evidence="2">NY0173</strain>
    </source>
</reference>
<dbReference type="AlphaFoldDB" id="A0A9K3GPC6"/>
<dbReference type="Proteomes" id="UP000265618">
    <property type="component" value="Unassembled WGS sequence"/>
</dbReference>
<sequence length="102" mass="11285">MSQELRRRLYSTVGDSRPLYNDPKNRLALSPSAGTRHGTLAATPPSHAPRRSEDNSFLRSSMLDVDPVSSGIMPRSPAKLRVPNKNAPRSPLRAARTLKPQR</sequence>
<accession>A0A9K3GPC6</accession>
<comment type="caution">
    <text evidence="2">The sequence shown here is derived from an EMBL/GenBank/DDBJ whole genome shotgun (WGS) entry which is preliminary data.</text>
</comment>